<feature type="transmembrane region" description="Helical" evidence="1">
    <location>
        <begin position="148"/>
        <end position="164"/>
    </location>
</feature>
<keyword evidence="1" id="KW-0812">Transmembrane</keyword>
<feature type="transmembrane region" description="Helical" evidence="1">
    <location>
        <begin position="121"/>
        <end position="141"/>
    </location>
</feature>
<dbReference type="EMBL" id="JAELVF020000001">
    <property type="protein sequence ID" value="MBU7597551.1"/>
    <property type="molecule type" value="Genomic_DNA"/>
</dbReference>
<dbReference type="InterPro" id="IPR055648">
    <property type="entry name" value="DUF7224"/>
</dbReference>
<organism evidence="3 4">
    <name type="scientific">Streptomyces tardus</name>
    <dbReference type="NCBI Taxonomy" id="2780544"/>
    <lineage>
        <taxon>Bacteria</taxon>
        <taxon>Bacillati</taxon>
        <taxon>Actinomycetota</taxon>
        <taxon>Actinomycetes</taxon>
        <taxon>Kitasatosporales</taxon>
        <taxon>Streptomycetaceae</taxon>
        <taxon>Streptomyces</taxon>
    </lineage>
</organism>
<name>A0A949JCW6_9ACTN</name>
<reference evidence="3" key="1">
    <citation type="submission" date="2021-06" db="EMBL/GenBank/DDBJ databases">
        <title>Sequencing of actinobacteria type strains.</title>
        <authorList>
            <person name="Nguyen G.-S."/>
            <person name="Wentzel A."/>
        </authorList>
    </citation>
    <scope>NUCLEOTIDE SEQUENCE</scope>
    <source>
        <strain evidence="3">P38-E01</strain>
    </source>
</reference>
<feature type="transmembrane region" description="Helical" evidence="1">
    <location>
        <begin position="83"/>
        <end position="109"/>
    </location>
</feature>
<dbReference type="Proteomes" id="UP000694501">
    <property type="component" value="Unassembled WGS sequence"/>
</dbReference>
<evidence type="ECO:0000259" key="2">
    <source>
        <dbReference type="Pfam" id="PF23866"/>
    </source>
</evidence>
<dbReference type="RefSeq" id="WP_211039373.1">
    <property type="nucleotide sequence ID" value="NZ_JAELVF020000001.1"/>
</dbReference>
<protein>
    <recommendedName>
        <fullName evidence="2">DUF7224 domain-containing protein</fullName>
    </recommendedName>
</protein>
<evidence type="ECO:0000313" key="3">
    <source>
        <dbReference type="EMBL" id="MBU7597551.1"/>
    </source>
</evidence>
<feature type="domain" description="DUF7224" evidence="2">
    <location>
        <begin position="266"/>
        <end position="410"/>
    </location>
</feature>
<keyword evidence="1" id="KW-1133">Transmembrane helix</keyword>
<keyword evidence="1" id="KW-0472">Membrane</keyword>
<feature type="transmembrane region" description="Helical" evidence="1">
    <location>
        <begin position="12"/>
        <end position="29"/>
    </location>
</feature>
<keyword evidence="4" id="KW-1185">Reference proteome</keyword>
<feature type="transmembrane region" description="Helical" evidence="1">
    <location>
        <begin position="41"/>
        <end position="63"/>
    </location>
</feature>
<dbReference type="AlphaFoldDB" id="A0A949JCW6"/>
<proteinExistence type="predicted"/>
<evidence type="ECO:0000256" key="1">
    <source>
        <dbReference type="SAM" id="Phobius"/>
    </source>
</evidence>
<dbReference type="Pfam" id="PF23866">
    <property type="entry name" value="DUF7224"/>
    <property type="match status" value="1"/>
</dbReference>
<evidence type="ECO:0000313" key="4">
    <source>
        <dbReference type="Proteomes" id="UP000694501"/>
    </source>
</evidence>
<feature type="transmembrane region" description="Helical" evidence="1">
    <location>
        <begin position="193"/>
        <end position="215"/>
    </location>
</feature>
<sequence length="420" mass="43779">MNLSRSLKTSPVRWLALPVLAVALFYLTTGMRSLEVGYGGYAVYGATRALAITTGTLAALSAWEAGRLRAGQVWRRTSARGRITVAFGALRPVLLLTAVVDVTALSLAAVHAGAVPHFADLPMILALGVVQIAFLVVGFGVGCVVPRALAAPLVLIAVTLWLVLPPTLETPWVRYLTGVPTDAPTLTDTWDPAVLLAPPLLAAGAALAVVALAVAGRSRLLRVGIAATVLVGAAVPAQALVADAGYEAPTVPRTSAQTCSGEAPRICVPGELSGSLPTLRAAAEQTLPALAQAGIETPTSIENASVDAELGERAWRIHLDPPVTRQRAINAIATALIPRAPECTDLPDGFGVPSSGPLRIWLLRAAGVSEERAARSGSAQARQTAAEVRTTSREDQLRWVRGQMELLSSCDPEVLTEAAR</sequence>
<gene>
    <name evidence="3" type="ORF">JGS22_007925</name>
</gene>
<accession>A0A949JCW6</accession>
<comment type="caution">
    <text evidence="3">The sequence shown here is derived from an EMBL/GenBank/DDBJ whole genome shotgun (WGS) entry which is preliminary data.</text>
</comment>